<accession>A0A931A933</accession>
<dbReference type="EMBL" id="JADOGI010000068">
    <property type="protein sequence ID" value="MBF8188521.1"/>
    <property type="molecule type" value="Genomic_DNA"/>
</dbReference>
<dbReference type="SUPFAM" id="SSF49695">
    <property type="entry name" value="gamma-Crystallin-like"/>
    <property type="match status" value="1"/>
</dbReference>
<evidence type="ECO:0000256" key="1">
    <source>
        <dbReference type="SAM" id="SignalP"/>
    </source>
</evidence>
<proteinExistence type="predicted"/>
<dbReference type="RefSeq" id="WP_195897469.1">
    <property type="nucleotide sequence ID" value="NZ_JADOGI010000068.1"/>
</dbReference>
<sequence length="129" mass="14317">MKKTIVLKMFAAAAVMVTGGIVLSPAASASSSPCPHNRICIFENAGFHGGHKSYNRGTDVLTFNTLEQVFSDRVLTNDKISSVINNTNRRITFYSEAGCKGRYLRIPPYTQVRDLNRYHFNDTISSLRG</sequence>
<dbReference type="Proteomes" id="UP000605361">
    <property type="component" value="Unassembled WGS sequence"/>
</dbReference>
<dbReference type="AlphaFoldDB" id="A0A931A933"/>
<gene>
    <name evidence="2" type="ORF">ITP53_22900</name>
</gene>
<name>A0A931A933_9ACTN</name>
<reference evidence="2" key="1">
    <citation type="submission" date="2020-11" db="EMBL/GenBank/DDBJ databases">
        <title>Whole-genome analyses of Nonomuraea sp. K274.</title>
        <authorList>
            <person name="Veyisoglu A."/>
        </authorList>
    </citation>
    <scope>NUCLEOTIDE SEQUENCE</scope>
    <source>
        <strain evidence="2">K274</strain>
    </source>
</reference>
<keyword evidence="1" id="KW-0732">Signal</keyword>
<dbReference type="Gene3D" id="2.60.20.10">
    <property type="entry name" value="Crystallins"/>
    <property type="match status" value="1"/>
</dbReference>
<keyword evidence="3" id="KW-1185">Reference proteome</keyword>
<evidence type="ECO:0000313" key="3">
    <source>
        <dbReference type="Proteomes" id="UP000605361"/>
    </source>
</evidence>
<feature type="chain" id="PRO_5037265344" evidence="1">
    <location>
        <begin position="30"/>
        <end position="129"/>
    </location>
</feature>
<evidence type="ECO:0000313" key="2">
    <source>
        <dbReference type="EMBL" id="MBF8188521.1"/>
    </source>
</evidence>
<organism evidence="2 3">
    <name type="scientific">Nonomuraea cypriaca</name>
    <dbReference type="NCBI Taxonomy" id="1187855"/>
    <lineage>
        <taxon>Bacteria</taxon>
        <taxon>Bacillati</taxon>
        <taxon>Actinomycetota</taxon>
        <taxon>Actinomycetes</taxon>
        <taxon>Streptosporangiales</taxon>
        <taxon>Streptosporangiaceae</taxon>
        <taxon>Nonomuraea</taxon>
    </lineage>
</organism>
<feature type="signal peptide" evidence="1">
    <location>
        <begin position="1"/>
        <end position="29"/>
    </location>
</feature>
<dbReference type="InterPro" id="IPR011024">
    <property type="entry name" value="G_crystallin-like"/>
</dbReference>
<dbReference type="Pfam" id="PF03995">
    <property type="entry name" value="Inhibitor_I36"/>
    <property type="match status" value="1"/>
</dbReference>
<protein>
    <submittedName>
        <fullName evidence="2">Peptidase inhibitor family I36 protein</fullName>
    </submittedName>
</protein>
<comment type="caution">
    <text evidence="2">The sequence shown here is derived from an EMBL/GenBank/DDBJ whole genome shotgun (WGS) entry which is preliminary data.</text>
</comment>